<protein>
    <submittedName>
        <fullName evidence="1">Uncharacterized protein</fullName>
    </submittedName>
</protein>
<name>A0A0F9MW47_9ZZZZ</name>
<comment type="caution">
    <text evidence="1">The sequence shown here is derived from an EMBL/GenBank/DDBJ whole genome shotgun (WGS) entry which is preliminary data.</text>
</comment>
<dbReference type="AlphaFoldDB" id="A0A0F9MW47"/>
<accession>A0A0F9MW47</accession>
<evidence type="ECO:0000313" key="1">
    <source>
        <dbReference type="EMBL" id="KKN09984.1"/>
    </source>
</evidence>
<gene>
    <name evidence="1" type="ORF">LCGC14_1041220</name>
</gene>
<proteinExistence type="predicted"/>
<sequence>MSVTVDFVGVSARKINGEIKAILLDTEFIGESRSAREGIEPLVEDKLVVRLDSDEINVDENIRQYLVLDKHAFLSAIEADLTILDPDYRRFEGLTSYTEGHETIIEMMTKYQDDPHVQWYFHIT</sequence>
<dbReference type="EMBL" id="LAZR01004287">
    <property type="protein sequence ID" value="KKN09984.1"/>
    <property type="molecule type" value="Genomic_DNA"/>
</dbReference>
<reference evidence="1" key="1">
    <citation type="journal article" date="2015" name="Nature">
        <title>Complex archaea that bridge the gap between prokaryotes and eukaryotes.</title>
        <authorList>
            <person name="Spang A."/>
            <person name="Saw J.H."/>
            <person name="Jorgensen S.L."/>
            <person name="Zaremba-Niedzwiedzka K."/>
            <person name="Martijn J."/>
            <person name="Lind A.E."/>
            <person name="van Eijk R."/>
            <person name="Schleper C."/>
            <person name="Guy L."/>
            <person name="Ettema T.J."/>
        </authorList>
    </citation>
    <scope>NUCLEOTIDE SEQUENCE</scope>
</reference>
<organism evidence="1">
    <name type="scientific">marine sediment metagenome</name>
    <dbReference type="NCBI Taxonomy" id="412755"/>
    <lineage>
        <taxon>unclassified sequences</taxon>
        <taxon>metagenomes</taxon>
        <taxon>ecological metagenomes</taxon>
    </lineage>
</organism>